<feature type="signal peptide" evidence="2">
    <location>
        <begin position="1"/>
        <end position="17"/>
    </location>
</feature>
<feature type="compositionally biased region" description="Acidic residues" evidence="1">
    <location>
        <begin position="81"/>
        <end position="96"/>
    </location>
</feature>
<dbReference type="PANTHER" id="PTHR37973:SF3">
    <property type="entry name" value="CHONDROITIN PROTEOGLYCAN 3-RELATED"/>
    <property type="match status" value="1"/>
</dbReference>
<organism evidence="3 4">
    <name type="scientific">Caenorhabditis auriculariae</name>
    <dbReference type="NCBI Taxonomy" id="2777116"/>
    <lineage>
        <taxon>Eukaryota</taxon>
        <taxon>Metazoa</taxon>
        <taxon>Ecdysozoa</taxon>
        <taxon>Nematoda</taxon>
        <taxon>Chromadorea</taxon>
        <taxon>Rhabditida</taxon>
        <taxon>Rhabditina</taxon>
        <taxon>Rhabditomorpha</taxon>
        <taxon>Rhabditoidea</taxon>
        <taxon>Rhabditidae</taxon>
        <taxon>Peloderinae</taxon>
        <taxon>Caenorhabditis</taxon>
    </lineage>
</organism>
<evidence type="ECO:0008006" key="5">
    <source>
        <dbReference type="Google" id="ProtNLM"/>
    </source>
</evidence>
<feature type="compositionally biased region" description="Low complexity" evidence="1">
    <location>
        <begin position="176"/>
        <end position="196"/>
    </location>
</feature>
<evidence type="ECO:0000313" key="4">
    <source>
        <dbReference type="Proteomes" id="UP000835052"/>
    </source>
</evidence>
<dbReference type="OrthoDB" id="5822889at2759"/>
<dbReference type="EMBL" id="CAJGYM010000110">
    <property type="protein sequence ID" value="CAD6197954.1"/>
    <property type="molecule type" value="Genomic_DNA"/>
</dbReference>
<reference evidence="3" key="1">
    <citation type="submission" date="2020-10" db="EMBL/GenBank/DDBJ databases">
        <authorList>
            <person name="Kikuchi T."/>
        </authorList>
    </citation>
    <scope>NUCLEOTIDE SEQUENCE</scope>
    <source>
        <strain evidence="3">NKZ352</strain>
    </source>
</reference>
<protein>
    <recommendedName>
        <fullName evidence="5">Chondroitin proteoglycan 3</fullName>
    </recommendedName>
</protein>
<evidence type="ECO:0000256" key="2">
    <source>
        <dbReference type="SAM" id="SignalP"/>
    </source>
</evidence>
<keyword evidence="4" id="KW-1185">Reference proteome</keyword>
<dbReference type="Proteomes" id="UP000835052">
    <property type="component" value="Unassembled WGS sequence"/>
</dbReference>
<name>A0A8S1HSS2_9PELO</name>
<feature type="region of interest" description="Disordered" evidence="1">
    <location>
        <begin position="19"/>
        <end position="104"/>
    </location>
</feature>
<dbReference type="AlphaFoldDB" id="A0A8S1HSS2"/>
<sequence length="325" mass="32931">MRFLVLVLAMLVIQALAHPDTSRRARRDTTEASGSDGSGSGSEASGESSGASGESSGEASGESSGESSGEAFGESSGIEGSGDEASGEESGEEASGEEQTVPAGQVSVALIEKLEDDAKQMQDESQDLVQQTNKILEQLNTLSTNAQKVSDAARVVFFTANTLHQQANNGRTDGNGIESSGIESSGIESSGIESSGASNTELSNGLNGGVNSTASKDGTCSSMAACFGDDECGKSGKCVGAFVGTCNCNACINFWSCGNDRGCGGLQGACSNATARCDCFAGFASNGFSSYLDALNGLCNVKKCTRNSDNCFGLPCNAGQCICLN</sequence>
<evidence type="ECO:0000313" key="3">
    <source>
        <dbReference type="EMBL" id="CAD6197954.1"/>
    </source>
</evidence>
<dbReference type="InterPro" id="IPR039260">
    <property type="entry name" value="Cpg-3"/>
</dbReference>
<feature type="chain" id="PRO_5035840701" description="Chondroitin proteoglycan 3" evidence="2">
    <location>
        <begin position="18"/>
        <end position="325"/>
    </location>
</feature>
<feature type="region of interest" description="Disordered" evidence="1">
    <location>
        <begin position="167"/>
        <end position="199"/>
    </location>
</feature>
<dbReference type="PANTHER" id="PTHR37973">
    <property type="entry name" value="CHONDROITIN PROTEOGLYCAN 3"/>
    <property type="match status" value="1"/>
</dbReference>
<evidence type="ECO:0000256" key="1">
    <source>
        <dbReference type="SAM" id="MobiDB-lite"/>
    </source>
</evidence>
<gene>
    <name evidence="3" type="ORF">CAUJ_LOCUS13861</name>
</gene>
<proteinExistence type="predicted"/>
<feature type="compositionally biased region" description="Basic and acidic residues" evidence="1">
    <location>
        <begin position="20"/>
        <end position="30"/>
    </location>
</feature>
<keyword evidence="2" id="KW-0732">Signal</keyword>
<feature type="compositionally biased region" description="Low complexity" evidence="1">
    <location>
        <begin position="31"/>
        <end position="78"/>
    </location>
</feature>
<accession>A0A8S1HSS2</accession>
<comment type="caution">
    <text evidence="3">The sequence shown here is derived from an EMBL/GenBank/DDBJ whole genome shotgun (WGS) entry which is preliminary data.</text>
</comment>